<reference evidence="4 5" key="1">
    <citation type="submission" date="2019-01" db="EMBL/GenBank/DDBJ databases">
        <title>Ktedonosporobacter rubrisoli SCAWS-G2.</title>
        <authorList>
            <person name="Huang Y."/>
            <person name="Yan B."/>
        </authorList>
    </citation>
    <scope>NUCLEOTIDE SEQUENCE [LARGE SCALE GENOMIC DNA]</scope>
    <source>
        <strain evidence="4 5">SCAWS-G2</strain>
    </source>
</reference>
<dbReference type="SUPFAM" id="SSF46689">
    <property type="entry name" value="Homeodomain-like"/>
    <property type="match status" value="1"/>
</dbReference>
<dbReference type="Gene3D" id="1.10.357.10">
    <property type="entry name" value="Tetracycline Repressor, domain 2"/>
    <property type="match status" value="1"/>
</dbReference>
<sequence length="198" mass="22814">MSVVSNSADPRVKRTRQLLLQAFMALLKEKRNIHSISVQEIAARATVNRATFYAHFDDKYALLDAWMREKFRRSISSQLAATSTLQRHTLYSLILDVFRFLALFRDYIRPADKQFEPFFEVAVQQELCEVLLIWLKRAADEIPITEETIKTTAMVISWTIFGPAAQWSREPRTIPLEEMAQHVLTLVMAALSPVITIT</sequence>
<dbReference type="InterPro" id="IPR001647">
    <property type="entry name" value="HTH_TetR"/>
</dbReference>
<dbReference type="PROSITE" id="PS50977">
    <property type="entry name" value="HTH_TETR_2"/>
    <property type="match status" value="1"/>
</dbReference>
<protein>
    <submittedName>
        <fullName evidence="4">TetR/AcrR family transcriptional regulator</fullName>
    </submittedName>
</protein>
<dbReference type="EMBL" id="CP035758">
    <property type="protein sequence ID" value="QBD75314.1"/>
    <property type="molecule type" value="Genomic_DNA"/>
</dbReference>
<feature type="DNA-binding region" description="H-T-H motif" evidence="2">
    <location>
        <begin position="37"/>
        <end position="56"/>
    </location>
</feature>
<dbReference type="Proteomes" id="UP000290365">
    <property type="component" value="Chromosome"/>
</dbReference>
<dbReference type="PANTHER" id="PTHR43479:SF7">
    <property type="entry name" value="TETR-FAMILY TRANSCRIPTIONAL REGULATOR"/>
    <property type="match status" value="1"/>
</dbReference>
<organism evidence="4 5">
    <name type="scientific">Ktedonosporobacter rubrisoli</name>
    <dbReference type="NCBI Taxonomy" id="2509675"/>
    <lineage>
        <taxon>Bacteria</taxon>
        <taxon>Bacillati</taxon>
        <taxon>Chloroflexota</taxon>
        <taxon>Ktedonobacteria</taxon>
        <taxon>Ktedonobacterales</taxon>
        <taxon>Ktedonosporobacteraceae</taxon>
        <taxon>Ktedonosporobacter</taxon>
    </lineage>
</organism>
<dbReference type="RefSeq" id="WP_129885913.1">
    <property type="nucleotide sequence ID" value="NZ_CP035758.1"/>
</dbReference>
<dbReference type="GO" id="GO:0003677">
    <property type="term" value="F:DNA binding"/>
    <property type="evidence" value="ECO:0007669"/>
    <property type="project" value="UniProtKB-UniRule"/>
</dbReference>
<keyword evidence="1 2" id="KW-0238">DNA-binding</keyword>
<dbReference type="AlphaFoldDB" id="A0A4P6JJL5"/>
<keyword evidence="5" id="KW-1185">Reference proteome</keyword>
<dbReference type="OrthoDB" id="9810250at2"/>
<evidence type="ECO:0000313" key="5">
    <source>
        <dbReference type="Proteomes" id="UP000290365"/>
    </source>
</evidence>
<accession>A0A4P6JJL5</accession>
<dbReference type="KEGG" id="kbs:EPA93_04595"/>
<evidence type="ECO:0000313" key="4">
    <source>
        <dbReference type="EMBL" id="QBD75314.1"/>
    </source>
</evidence>
<feature type="domain" description="HTH tetR-type" evidence="3">
    <location>
        <begin position="13"/>
        <end position="74"/>
    </location>
</feature>
<evidence type="ECO:0000256" key="2">
    <source>
        <dbReference type="PROSITE-ProRule" id="PRU00335"/>
    </source>
</evidence>
<dbReference type="InterPro" id="IPR050624">
    <property type="entry name" value="HTH-type_Tx_Regulator"/>
</dbReference>
<evidence type="ECO:0000256" key="1">
    <source>
        <dbReference type="ARBA" id="ARBA00023125"/>
    </source>
</evidence>
<dbReference type="PANTHER" id="PTHR43479">
    <property type="entry name" value="ACREF/ENVCD OPERON REPRESSOR-RELATED"/>
    <property type="match status" value="1"/>
</dbReference>
<dbReference type="InterPro" id="IPR009057">
    <property type="entry name" value="Homeodomain-like_sf"/>
</dbReference>
<dbReference type="Pfam" id="PF00440">
    <property type="entry name" value="TetR_N"/>
    <property type="match status" value="1"/>
</dbReference>
<proteinExistence type="predicted"/>
<gene>
    <name evidence="4" type="ORF">EPA93_04595</name>
</gene>
<evidence type="ECO:0000259" key="3">
    <source>
        <dbReference type="PROSITE" id="PS50977"/>
    </source>
</evidence>
<name>A0A4P6JJL5_KTERU</name>